<proteinExistence type="predicted"/>
<organism evidence="1 2">
    <name type="scientific">Bordetella genomosp. 7</name>
    <dbReference type="NCBI Taxonomy" id="1416805"/>
    <lineage>
        <taxon>Bacteria</taxon>
        <taxon>Pseudomonadati</taxon>
        <taxon>Pseudomonadota</taxon>
        <taxon>Betaproteobacteria</taxon>
        <taxon>Burkholderiales</taxon>
        <taxon>Alcaligenaceae</taxon>
        <taxon>Bordetella</taxon>
    </lineage>
</organism>
<dbReference type="AlphaFoldDB" id="A0A261QUZ3"/>
<comment type="caution">
    <text evidence="1">The sequence shown here is derived from an EMBL/GenBank/DDBJ whole genome shotgun (WGS) entry which is preliminary data.</text>
</comment>
<dbReference type="RefSeq" id="WP_094797582.1">
    <property type="nucleotide sequence ID" value="NZ_NEVK01000008.1"/>
</dbReference>
<name>A0A261QUZ3_9BORD</name>
<sequence length="104" mass="11505">MHDLTGSRPASNWLHPEAVQDARQACIDFLAQRADIAQTQAALRQSEQTIVALEESGLRALLFEAENQLEEIRFTVPDKQQPAAAAAVIRRVLDGLCQPGNTRR</sequence>
<gene>
    <name evidence="1" type="ORF">CAL19_17930</name>
</gene>
<protein>
    <submittedName>
        <fullName evidence="1">Uncharacterized protein</fullName>
    </submittedName>
</protein>
<dbReference type="EMBL" id="NEVK01000008">
    <property type="protein sequence ID" value="OZI16556.1"/>
    <property type="molecule type" value="Genomic_DNA"/>
</dbReference>
<dbReference type="Proteomes" id="UP000216947">
    <property type="component" value="Unassembled WGS sequence"/>
</dbReference>
<accession>A0A261QUZ3</accession>
<evidence type="ECO:0000313" key="1">
    <source>
        <dbReference type="EMBL" id="OZI16556.1"/>
    </source>
</evidence>
<reference evidence="2" key="1">
    <citation type="submission" date="2017-05" db="EMBL/GenBank/DDBJ databases">
        <title>Complete and WGS of Bordetella genogroups.</title>
        <authorList>
            <person name="Spilker T."/>
            <person name="Lipuma J."/>
        </authorList>
    </citation>
    <scope>NUCLEOTIDE SEQUENCE [LARGE SCALE GENOMIC DNA]</scope>
    <source>
        <strain evidence="2">AU18089</strain>
    </source>
</reference>
<keyword evidence="2" id="KW-1185">Reference proteome</keyword>
<evidence type="ECO:0000313" key="2">
    <source>
        <dbReference type="Proteomes" id="UP000216947"/>
    </source>
</evidence>